<evidence type="ECO:0000256" key="21">
    <source>
        <dbReference type="ARBA" id="ARBA00048649"/>
    </source>
</evidence>
<keyword evidence="12" id="KW-0274">FAD</keyword>
<dbReference type="InterPro" id="IPR012292">
    <property type="entry name" value="Globin/Proto"/>
</dbReference>
<dbReference type="NCBIfam" id="NF009805">
    <property type="entry name" value="PRK13289.1"/>
    <property type="match status" value="1"/>
</dbReference>
<evidence type="ECO:0000256" key="1">
    <source>
        <dbReference type="ARBA" id="ARBA00001970"/>
    </source>
</evidence>
<comment type="catalytic activity">
    <reaction evidence="21">
        <text>2 nitric oxide + NADH + 2 O2 = 2 nitrate + NAD(+) + H(+)</text>
        <dbReference type="Rhea" id="RHEA:19469"/>
        <dbReference type="ChEBI" id="CHEBI:15378"/>
        <dbReference type="ChEBI" id="CHEBI:15379"/>
        <dbReference type="ChEBI" id="CHEBI:16480"/>
        <dbReference type="ChEBI" id="CHEBI:17632"/>
        <dbReference type="ChEBI" id="CHEBI:57540"/>
        <dbReference type="ChEBI" id="CHEBI:57945"/>
        <dbReference type="EC" id="1.14.12.17"/>
    </reaction>
</comment>
<comment type="cofactor">
    <cofactor evidence="2">
        <name>FAD</name>
        <dbReference type="ChEBI" id="CHEBI:57692"/>
    </cofactor>
</comment>
<evidence type="ECO:0000256" key="3">
    <source>
        <dbReference type="ARBA" id="ARBA00006401"/>
    </source>
</evidence>
<evidence type="ECO:0000256" key="13">
    <source>
        <dbReference type="ARBA" id="ARBA00022857"/>
    </source>
</evidence>
<dbReference type="InterPro" id="IPR009050">
    <property type="entry name" value="Globin-like_sf"/>
</dbReference>
<dbReference type="SUPFAM" id="SSF46458">
    <property type="entry name" value="Globin-like"/>
    <property type="match status" value="1"/>
</dbReference>
<dbReference type="Gene3D" id="3.40.50.80">
    <property type="entry name" value="Nucleotide-binding domain of ferredoxin-NADP reductase (FNR) module"/>
    <property type="match status" value="1"/>
</dbReference>
<dbReference type="AlphaFoldDB" id="A0A1I7I809"/>
<gene>
    <name evidence="26" type="ORF">SAMN04487955_106108</name>
</gene>
<evidence type="ECO:0000256" key="19">
    <source>
        <dbReference type="ARBA" id="ARBA00030929"/>
    </source>
</evidence>
<feature type="domain" description="FAD-binding FR-type" evidence="25">
    <location>
        <begin position="152"/>
        <end position="261"/>
    </location>
</feature>
<dbReference type="InterPro" id="IPR017927">
    <property type="entry name" value="FAD-bd_FR_type"/>
</dbReference>
<name>A0A1I7I809_9GAMM</name>
<evidence type="ECO:0000256" key="10">
    <source>
        <dbReference type="ARBA" id="ARBA00022630"/>
    </source>
</evidence>
<evidence type="ECO:0000256" key="15">
    <source>
        <dbReference type="ARBA" id="ARBA00023004"/>
    </source>
</evidence>
<keyword evidence="16" id="KW-0520">NAD</keyword>
<dbReference type="GO" id="GO:0046210">
    <property type="term" value="P:nitric oxide catabolic process"/>
    <property type="evidence" value="ECO:0007669"/>
    <property type="project" value="TreeGrafter"/>
</dbReference>
<dbReference type="CDD" id="cd08922">
    <property type="entry name" value="FHb-globin"/>
    <property type="match status" value="1"/>
</dbReference>
<dbReference type="FunFam" id="2.40.30.10:FF:000034">
    <property type="entry name" value="Flavohemoprotein"/>
    <property type="match status" value="1"/>
</dbReference>
<dbReference type="PANTHER" id="PTHR43396:SF3">
    <property type="entry name" value="FLAVOHEMOPROTEIN"/>
    <property type="match status" value="1"/>
</dbReference>
<dbReference type="STRING" id="463301.SAMN04487955_106108"/>
<accession>A0A1I7I809</accession>
<protein>
    <recommendedName>
        <fullName evidence="6">Flavohemoprotein</fullName>
        <ecNumber evidence="5">1.14.12.17</ecNumber>
    </recommendedName>
    <alternativeName>
        <fullName evidence="19">Flavohemoglobin</fullName>
    </alternativeName>
    <alternativeName>
        <fullName evidence="18">Hemoglobin-like protein</fullName>
    </alternativeName>
    <alternativeName>
        <fullName evidence="20">Nitric oxide dioxygenase</fullName>
    </alternativeName>
</protein>
<evidence type="ECO:0000256" key="18">
    <source>
        <dbReference type="ARBA" id="ARBA00030024"/>
    </source>
</evidence>
<proteinExistence type="inferred from homology"/>
<feature type="domain" description="Globin" evidence="24">
    <location>
        <begin position="1"/>
        <end position="138"/>
    </location>
</feature>
<evidence type="ECO:0000256" key="22">
    <source>
        <dbReference type="ARBA" id="ARBA00049433"/>
    </source>
</evidence>
<keyword evidence="11" id="KW-0479">Metal-binding</keyword>
<evidence type="ECO:0000256" key="4">
    <source>
        <dbReference type="ARBA" id="ARBA00008414"/>
    </source>
</evidence>
<keyword evidence="15" id="KW-0408">Iron</keyword>
<evidence type="ECO:0000256" key="16">
    <source>
        <dbReference type="ARBA" id="ARBA00023027"/>
    </source>
</evidence>
<evidence type="ECO:0000259" key="25">
    <source>
        <dbReference type="PROSITE" id="PS51384"/>
    </source>
</evidence>
<dbReference type="GO" id="GO:0046872">
    <property type="term" value="F:metal ion binding"/>
    <property type="evidence" value="ECO:0007669"/>
    <property type="project" value="UniProtKB-KW"/>
</dbReference>
<organism evidence="26 27">
    <name type="scientific">Halomonas korlensis</name>
    <dbReference type="NCBI Taxonomy" id="463301"/>
    <lineage>
        <taxon>Bacteria</taxon>
        <taxon>Pseudomonadati</taxon>
        <taxon>Pseudomonadota</taxon>
        <taxon>Gammaproteobacteria</taxon>
        <taxon>Oceanospirillales</taxon>
        <taxon>Halomonadaceae</taxon>
        <taxon>Halomonas</taxon>
    </lineage>
</organism>
<dbReference type="InterPro" id="IPR001709">
    <property type="entry name" value="Flavoprot_Pyr_Nucl_cyt_Rdtase"/>
</dbReference>
<evidence type="ECO:0000313" key="26">
    <source>
        <dbReference type="EMBL" id="SFU69123.1"/>
    </source>
</evidence>
<keyword evidence="7" id="KW-0216">Detoxification</keyword>
<dbReference type="InterPro" id="IPR017938">
    <property type="entry name" value="Riboflavin_synthase-like_b-brl"/>
</dbReference>
<keyword evidence="14" id="KW-0560">Oxidoreductase</keyword>
<evidence type="ECO:0000256" key="14">
    <source>
        <dbReference type="ARBA" id="ARBA00023002"/>
    </source>
</evidence>
<dbReference type="GO" id="GO:0071500">
    <property type="term" value="P:cellular response to nitrosative stress"/>
    <property type="evidence" value="ECO:0007669"/>
    <property type="project" value="TreeGrafter"/>
</dbReference>
<dbReference type="GO" id="GO:0019825">
    <property type="term" value="F:oxygen binding"/>
    <property type="evidence" value="ECO:0007669"/>
    <property type="project" value="InterPro"/>
</dbReference>
<dbReference type="InterPro" id="IPR001433">
    <property type="entry name" value="OxRdtase_FAD/NAD-bd"/>
</dbReference>
<evidence type="ECO:0000256" key="17">
    <source>
        <dbReference type="ARBA" id="ARBA00025094"/>
    </source>
</evidence>
<dbReference type="Pfam" id="PF00970">
    <property type="entry name" value="FAD_binding_6"/>
    <property type="match status" value="1"/>
</dbReference>
<dbReference type="Gene3D" id="2.40.30.10">
    <property type="entry name" value="Translation factors"/>
    <property type="match status" value="1"/>
</dbReference>
<dbReference type="FunFam" id="1.10.490.10:FF:000003">
    <property type="entry name" value="Flavohemoprotein"/>
    <property type="match status" value="1"/>
</dbReference>
<comment type="cofactor">
    <cofactor evidence="1">
        <name>heme b</name>
        <dbReference type="ChEBI" id="CHEBI:60344"/>
    </cofactor>
</comment>
<dbReference type="GO" id="GO:0005344">
    <property type="term" value="F:oxygen carrier activity"/>
    <property type="evidence" value="ECO:0007669"/>
    <property type="project" value="UniProtKB-KW"/>
</dbReference>
<evidence type="ECO:0000256" key="7">
    <source>
        <dbReference type="ARBA" id="ARBA00022575"/>
    </source>
</evidence>
<keyword evidence="23" id="KW-0813">Transport</keyword>
<dbReference type="OrthoDB" id="9801223at2"/>
<evidence type="ECO:0000256" key="5">
    <source>
        <dbReference type="ARBA" id="ARBA00012229"/>
    </source>
</evidence>
<dbReference type="GO" id="GO:0020037">
    <property type="term" value="F:heme binding"/>
    <property type="evidence" value="ECO:0007669"/>
    <property type="project" value="InterPro"/>
</dbReference>
<keyword evidence="9 23" id="KW-0561">Oxygen transport</keyword>
<evidence type="ECO:0000256" key="11">
    <source>
        <dbReference type="ARBA" id="ARBA00022723"/>
    </source>
</evidence>
<dbReference type="GO" id="GO:0009636">
    <property type="term" value="P:response to toxic substance"/>
    <property type="evidence" value="ECO:0007669"/>
    <property type="project" value="UniProtKB-KW"/>
</dbReference>
<comment type="function">
    <text evidence="17">Is involved in NO detoxification in an aerobic process, termed nitric oxide dioxygenase (NOD) reaction that utilizes O(2) and NAD(P)H to convert NO to nitrate, which protects the bacterium from various noxious nitrogen compounds. Therefore, plays a central role in the inducible response to nitrosative stress.</text>
</comment>
<evidence type="ECO:0000256" key="8">
    <source>
        <dbReference type="ARBA" id="ARBA00022617"/>
    </source>
</evidence>
<dbReference type="InterPro" id="IPR000971">
    <property type="entry name" value="Globin"/>
</dbReference>
<dbReference type="GO" id="GO:0008941">
    <property type="term" value="F:nitric oxide dioxygenase NAD(P)H activity"/>
    <property type="evidence" value="ECO:0007669"/>
    <property type="project" value="UniProtKB-EC"/>
</dbReference>
<dbReference type="PANTHER" id="PTHR43396">
    <property type="entry name" value="FLAVOHEMOPROTEIN"/>
    <property type="match status" value="1"/>
</dbReference>
<reference evidence="27" key="1">
    <citation type="submission" date="2016-10" db="EMBL/GenBank/DDBJ databases">
        <authorList>
            <person name="Varghese N."/>
            <person name="Submissions S."/>
        </authorList>
    </citation>
    <scope>NUCLEOTIDE SEQUENCE [LARGE SCALE GENOMIC DNA]</scope>
    <source>
        <strain evidence="27">CGMCC 1.6981</strain>
    </source>
</reference>
<dbReference type="PRINTS" id="PR00371">
    <property type="entry name" value="FPNCR"/>
</dbReference>
<dbReference type="Pfam" id="PF00042">
    <property type="entry name" value="Globin"/>
    <property type="match status" value="1"/>
</dbReference>
<dbReference type="PROSITE" id="PS51384">
    <property type="entry name" value="FAD_FR"/>
    <property type="match status" value="1"/>
</dbReference>
<keyword evidence="13" id="KW-0521">NADP</keyword>
<keyword evidence="26" id="KW-0223">Dioxygenase</keyword>
<dbReference type="PRINTS" id="PR00410">
    <property type="entry name" value="PHEHYDRXLASE"/>
</dbReference>
<dbReference type="InterPro" id="IPR039261">
    <property type="entry name" value="FNR_nucleotide-bd"/>
</dbReference>
<keyword evidence="8 23" id="KW-0349">Heme</keyword>
<dbReference type="PROSITE" id="PS01033">
    <property type="entry name" value="GLOBIN"/>
    <property type="match status" value="1"/>
</dbReference>
<dbReference type="EMBL" id="FPBP01000006">
    <property type="protein sequence ID" value="SFU69123.1"/>
    <property type="molecule type" value="Genomic_DNA"/>
</dbReference>
<evidence type="ECO:0000313" key="27">
    <source>
        <dbReference type="Proteomes" id="UP000198693"/>
    </source>
</evidence>
<keyword evidence="27" id="KW-1185">Reference proteome</keyword>
<dbReference type="SUPFAM" id="SSF52343">
    <property type="entry name" value="Ferredoxin reductase-like, C-terminal NADP-linked domain"/>
    <property type="match status" value="1"/>
</dbReference>
<evidence type="ECO:0000259" key="24">
    <source>
        <dbReference type="PROSITE" id="PS01033"/>
    </source>
</evidence>
<dbReference type="Pfam" id="PF00175">
    <property type="entry name" value="NAD_binding_1"/>
    <property type="match status" value="1"/>
</dbReference>
<dbReference type="Proteomes" id="UP000198693">
    <property type="component" value="Unassembled WGS sequence"/>
</dbReference>
<dbReference type="SUPFAM" id="SSF63380">
    <property type="entry name" value="Riboflavin synthase domain-like"/>
    <property type="match status" value="1"/>
</dbReference>
<evidence type="ECO:0000256" key="23">
    <source>
        <dbReference type="RuleBase" id="RU000356"/>
    </source>
</evidence>
<evidence type="ECO:0000256" key="12">
    <source>
        <dbReference type="ARBA" id="ARBA00022827"/>
    </source>
</evidence>
<evidence type="ECO:0000256" key="20">
    <source>
        <dbReference type="ARBA" id="ARBA00033187"/>
    </source>
</evidence>
<dbReference type="RefSeq" id="WP_089795436.1">
    <property type="nucleotide sequence ID" value="NZ_FPBP01000006.1"/>
</dbReference>
<evidence type="ECO:0000256" key="9">
    <source>
        <dbReference type="ARBA" id="ARBA00022621"/>
    </source>
</evidence>
<comment type="similarity">
    <text evidence="3">In the C-terminal section; belongs to the flavoprotein pyridine nucleotide cytochrome reductase family.</text>
</comment>
<keyword evidence="10" id="KW-0285">Flavoprotein</keyword>
<evidence type="ECO:0000256" key="6">
    <source>
        <dbReference type="ARBA" id="ARBA00014637"/>
    </source>
</evidence>
<sequence length="399" mass="44755">MLSQSTIDTVKSTAPLLADEGEKITRLFYEKLFNHHPELKNIFNMANQAKGEQARALADSVFAYASHIDQLEALGPAVKRIAHKHASLQVAPEHYPIVGKYLLEAIRDHLKLHHDDPVLTAWAEAYEALAAIFIQTEEGIYQANEATPGGWRGDRAFIIDRAEPETDEIKSFYLRPEDGQPIADFRPGQYVGIKTQPPSSEFDEIRQYSLSSAPGDPYYRITVKAEATGTSAPGQVSNFLHDANVGDRVWLRPPTGDFVVEKRSERPVLIGGGIGITPLVSMLLNAVQQGWELEHLVFIHCCRDRSHHVMHDELRALSAQKGFKYYVAYEQGEGADHLGYLDTDILEKWLPFEGRGDVYFCGPTAFMSGLNILLKRMGYGDDQLHYEIFGPRIRFSEAS</sequence>
<evidence type="ECO:0000256" key="2">
    <source>
        <dbReference type="ARBA" id="ARBA00001974"/>
    </source>
</evidence>
<dbReference type="GO" id="GO:0071949">
    <property type="term" value="F:FAD binding"/>
    <property type="evidence" value="ECO:0007669"/>
    <property type="project" value="TreeGrafter"/>
</dbReference>
<comment type="catalytic activity">
    <reaction evidence="22">
        <text>2 nitric oxide + NADPH + 2 O2 = 2 nitrate + NADP(+) + H(+)</text>
        <dbReference type="Rhea" id="RHEA:19465"/>
        <dbReference type="ChEBI" id="CHEBI:15378"/>
        <dbReference type="ChEBI" id="CHEBI:15379"/>
        <dbReference type="ChEBI" id="CHEBI:16480"/>
        <dbReference type="ChEBI" id="CHEBI:17632"/>
        <dbReference type="ChEBI" id="CHEBI:57783"/>
        <dbReference type="ChEBI" id="CHEBI:58349"/>
        <dbReference type="EC" id="1.14.12.17"/>
    </reaction>
</comment>
<comment type="similarity">
    <text evidence="4">Belongs to the globin family. Two-domain flavohemoproteins subfamily.</text>
</comment>
<dbReference type="Gene3D" id="1.10.490.10">
    <property type="entry name" value="Globins"/>
    <property type="match status" value="1"/>
</dbReference>
<dbReference type="CDD" id="cd06184">
    <property type="entry name" value="flavohem_like_fad_nad_binding"/>
    <property type="match status" value="1"/>
</dbReference>
<dbReference type="InterPro" id="IPR008333">
    <property type="entry name" value="Cbr1-like_FAD-bd_dom"/>
</dbReference>
<dbReference type="EC" id="1.14.12.17" evidence="5"/>